<evidence type="ECO:0000256" key="1">
    <source>
        <dbReference type="SAM" id="MobiDB-lite"/>
    </source>
</evidence>
<accession>K9HGD2</accession>
<dbReference type="AlphaFoldDB" id="K9HGD2"/>
<feature type="transmembrane region" description="Helical" evidence="2">
    <location>
        <begin position="282"/>
        <end position="307"/>
    </location>
</feature>
<dbReference type="eggNOG" id="ENOG50318V2">
    <property type="taxonomic scope" value="Bacteria"/>
</dbReference>
<feature type="transmembrane region" description="Helical" evidence="2">
    <location>
        <begin position="165"/>
        <end position="191"/>
    </location>
</feature>
<keyword evidence="2" id="KW-0812">Transmembrane</keyword>
<evidence type="ECO:0000313" key="3">
    <source>
        <dbReference type="EMBL" id="EKV27661.1"/>
    </source>
</evidence>
<comment type="caution">
    <text evidence="3">The sequence shown here is derived from an EMBL/GenBank/DDBJ whole genome shotgun (WGS) entry which is preliminary data.</text>
</comment>
<evidence type="ECO:0008006" key="5">
    <source>
        <dbReference type="Google" id="ProtNLM"/>
    </source>
</evidence>
<keyword evidence="2" id="KW-0472">Membrane</keyword>
<dbReference type="EMBL" id="ANHY01000018">
    <property type="protein sequence ID" value="EKV27661.1"/>
    <property type="molecule type" value="Genomic_DNA"/>
</dbReference>
<protein>
    <recommendedName>
        <fullName evidence="5">Transmembrane protein</fullName>
    </recommendedName>
</protein>
<name>K9HGD2_9PROT</name>
<organism evidence="3 4">
    <name type="scientific">Caenispirillum salinarum AK4</name>
    <dbReference type="NCBI Taxonomy" id="1238182"/>
    <lineage>
        <taxon>Bacteria</taxon>
        <taxon>Pseudomonadati</taxon>
        <taxon>Pseudomonadota</taxon>
        <taxon>Alphaproteobacteria</taxon>
        <taxon>Rhodospirillales</taxon>
        <taxon>Novispirillaceae</taxon>
        <taxon>Caenispirillum</taxon>
    </lineage>
</organism>
<feature type="transmembrane region" description="Helical" evidence="2">
    <location>
        <begin position="121"/>
        <end position="144"/>
    </location>
</feature>
<feature type="compositionally biased region" description="Gly residues" evidence="1">
    <location>
        <begin position="94"/>
        <end position="113"/>
    </location>
</feature>
<sequence>MPMWKETAGADKLPRRLYRPTILSFFPTEDRMKLPVVEVAAEAYHFLWRQRRTLVDRASLPLAVVLIVGIIEYLTGTPSGGGGDLPVPAPPPGADGGSAGPGGTGNGNGNGGGDAGPGGPALLLSLAYFAMSLPFLVGWYRLVVLGPGAVAGRFPLAFTRLEGRFLLWMVVIGLVLVVPLVISGAIAVPFATGDISGTQVSPVPMLLAVAMFILLILASLRLSFVFPAIAAEEPVSFARAWEITKGNSLRLLGLMALVHVPVLVFGAIIEAFAVGLGLPFSLVLFVDLAISFTIMALGATAFGEAYVRLR</sequence>
<gene>
    <name evidence="3" type="ORF">C882_1256</name>
</gene>
<feature type="transmembrane region" description="Helical" evidence="2">
    <location>
        <begin position="203"/>
        <end position="230"/>
    </location>
</feature>
<dbReference type="STRING" id="1238182.C882_1256"/>
<dbReference type="Proteomes" id="UP000009881">
    <property type="component" value="Unassembled WGS sequence"/>
</dbReference>
<feature type="region of interest" description="Disordered" evidence="1">
    <location>
        <begin position="82"/>
        <end position="113"/>
    </location>
</feature>
<feature type="transmembrane region" description="Helical" evidence="2">
    <location>
        <begin position="58"/>
        <end position="76"/>
    </location>
</feature>
<keyword evidence="2" id="KW-1133">Transmembrane helix</keyword>
<feature type="transmembrane region" description="Helical" evidence="2">
    <location>
        <begin position="251"/>
        <end position="276"/>
    </location>
</feature>
<reference evidence="3 4" key="1">
    <citation type="journal article" date="2013" name="Genome Announc.">
        <title>Draft Genome Sequence of an Alphaproteobacterium, Caenispirillum salinarum AK4(T), Isolated from a Solar Saltern.</title>
        <authorList>
            <person name="Khatri I."/>
            <person name="Singh A."/>
            <person name="Korpole S."/>
            <person name="Pinnaka A.K."/>
            <person name="Subramanian S."/>
        </authorList>
    </citation>
    <scope>NUCLEOTIDE SEQUENCE [LARGE SCALE GENOMIC DNA]</scope>
    <source>
        <strain evidence="3 4">AK4</strain>
    </source>
</reference>
<evidence type="ECO:0000256" key="2">
    <source>
        <dbReference type="SAM" id="Phobius"/>
    </source>
</evidence>
<proteinExistence type="predicted"/>
<keyword evidence="4" id="KW-1185">Reference proteome</keyword>
<evidence type="ECO:0000313" key="4">
    <source>
        <dbReference type="Proteomes" id="UP000009881"/>
    </source>
</evidence>